<dbReference type="EMBL" id="CH991544">
    <property type="protein sequence ID" value="EDQ92002.1"/>
    <property type="molecule type" value="Genomic_DNA"/>
</dbReference>
<keyword evidence="7" id="KW-0206">Cytoskeleton</keyword>
<evidence type="ECO:0000256" key="6">
    <source>
        <dbReference type="ARBA" id="ARBA00023069"/>
    </source>
</evidence>
<evidence type="ECO:0000256" key="4">
    <source>
        <dbReference type="ARBA" id="ARBA00022553"/>
    </source>
</evidence>
<dbReference type="Proteomes" id="UP000001357">
    <property type="component" value="Unassembled WGS sequence"/>
</dbReference>
<organism evidence="11 12">
    <name type="scientific">Monosiga brevicollis</name>
    <name type="common">Choanoflagellate</name>
    <dbReference type="NCBI Taxonomy" id="81824"/>
    <lineage>
        <taxon>Eukaryota</taxon>
        <taxon>Choanoflagellata</taxon>
        <taxon>Craspedida</taxon>
        <taxon>Salpingoecidae</taxon>
        <taxon>Monosiga</taxon>
    </lineage>
</organism>
<feature type="region of interest" description="Disordered" evidence="10">
    <location>
        <begin position="233"/>
        <end position="358"/>
    </location>
</feature>
<evidence type="ECO:0000256" key="1">
    <source>
        <dbReference type="ARBA" id="ARBA00004611"/>
    </source>
</evidence>
<comment type="subcellular location">
    <subcellularLocation>
        <location evidence="1">Cytoplasm</location>
        <location evidence="1">Cytoskeleton</location>
        <location evidence="1">Flagellum axoneme</location>
    </subcellularLocation>
</comment>
<feature type="compositionally biased region" description="Acidic residues" evidence="10">
    <location>
        <begin position="272"/>
        <end position="284"/>
    </location>
</feature>
<keyword evidence="5" id="KW-0282">Flagellum</keyword>
<dbReference type="OMA" id="RDHQREF"/>
<evidence type="ECO:0000313" key="12">
    <source>
        <dbReference type="Proteomes" id="UP000001357"/>
    </source>
</evidence>
<proteinExistence type="inferred from homology"/>
<evidence type="ECO:0008006" key="13">
    <source>
        <dbReference type="Google" id="ProtNLM"/>
    </source>
</evidence>
<dbReference type="Pfam" id="PF06098">
    <property type="entry name" value="Radial_spoke_3"/>
    <property type="match status" value="1"/>
</dbReference>
<evidence type="ECO:0000256" key="3">
    <source>
        <dbReference type="ARBA" id="ARBA00022490"/>
    </source>
</evidence>
<comment type="similarity">
    <text evidence="2">Belongs to the flagellar radial spoke RSP3 family.</text>
</comment>
<dbReference type="PANTHER" id="PTHR21648">
    <property type="entry name" value="FLAGELLAR RADIAL SPOKE PROTEIN 3"/>
    <property type="match status" value="1"/>
</dbReference>
<sequence>MAAPIPPSNNTYTFASAPRAVAPQRQKYRDPTETQRTAPANMMYDRRIVRGSTLRQPVNAASTQIQDGELFDFDVEVKPILEVLIGKTLEQSMMEVMEEEELDRLRDHQREFDALRAAELAEVQRMEEQARRREEEKKQRVTEQRQAIEQQKVTAEKIAARAFAHSYLADLVPSVFSSLSQGGFFYDRQEREVESQFMPWLMGEVETQLSESFTARSMLDDILRHVLERSRNQQAAAQEAEATTEPTLALADGDVGESTTDNAEGEATADPVDGEAPEGADNAEGDSAHNPDDSTQDAASTTAADTAEATEEGDGETPADTADAETTEDTAPDAASAEDATTDDVEPREISLADETKA</sequence>
<dbReference type="GO" id="GO:0005929">
    <property type="term" value="C:cilium"/>
    <property type="evidence" value="ECO:0000318"/>
    <property type="project" value="GO_Central"/>
</dbReference>
<evidence type="ECO:0000313" key="11">
    <source>
        <dbReference type="EMBL" id="EDQ92002.1"/>
    </source>
</evidence>
<keyword evidence="4" id="KW-0597">Phosphoprotein</keyword>
<feature type="compositionally biased region" description="Basic and acidic residues" evidence="10">
    <location>
        <begin position="345"/>
        <end position="358"/>
    </location>
</feature>
<keyword evidence="6" id="KW-0969">Cilium</keyword>
<dbReference type="InParanoid" id="A9URX4"/>
<reference evidence="11 12" key="1">
    <citation type="journal article" date="2008" name="Nature">
        <title>The genome of the choanoflagellate Monosiga brevicollis and the origin of metazoans.</title>
        <authorList>
            <consortium name="JGI Sequencing"/>
            <person name="King N."/>
            <person name="Westbrook M.J."/>
            <person name="Young S.L."/>
            <person name="Kuo A."/>
            <person name="Abedin M."/>
            <person name="Chapman J."/>
            <person name="Fairclough S."/>
            <person name="Hellsten U."/>
            <person name="Isogai Y."/>
            <person name="Letunic I."/>
            <person name="Marr M."/>
            <person name="Pincus D."/>
            <person name="Putnam N."/>
            <person name="Rokas A."/>
            <person name="Wright K.J."/>
            <person name="Zuzow R."/>
            <person name="Dirks W."/>
            <person name="Good M."/>
            <person name="Goodstein D."/>
            <person name="Lemons D."/>
            <person name="Li W."/>
            <person name="Lyons J.B."/>
            <person name="Morris A."/>
            <person name="Nichols S."/>
            <person name="Richter D.J."/>
            <person name="Salamov A."/>
            <person name="Bork P."/>
            <person name="Lim W.A."/>
            <person name="Manning G."/>
            <person name="Miller W.T."/>
            <person name="McGinnis W."/>
            <person name="Shapiro H."/>
            <person name="Tjian R."/>
            <person name="Grigoriev I.V."/>
            <person name="Rokhsar D."/>
        </authorList>
    </citation>
    <scope>NUCLEOTIDE SEQUENCE [LARGE SCALE GENOMIC DNA]</scope>
    <source>
        <strain evidence="12">MX1 / ATCC 50154</strain>
    </source>
</reference>
<feature type="compositionally biased region" description="Low complexity" evidence="10">
    <location>
        <begin position="233"/>
        <end position="251"/>
    </location>
</feature>
<keyword evidence="9" id="KW-0175">Coiled coil</keyword>
<feature type="region of interest" description="Disordered" evidence="10">
    <location>
        <begin position="1"/>
        <end position="38"/>
    </location>
</feature>
<evidence type="ECO:0000256" key="7">
    <source>
        <dbReference type="ARBA" id="ARBA00023212"/>
    </source>
</evidence>
<dbReference type="AlphaFoldDB" id="A9URX4"/>
<evidence type="ECO:0000256" key="2">
    <source>
        <dbReference type="ARBA" id="ARBA00006737"/>
    </source>
</evidence>
<evidence type="ECO:0000256" key="10">
    <source>
        <dbReference type="SAM" id="MobiDB-lite"/>
    </source>
</evidence>
<keyword evidence="12" id="KW-1185">Reference proteome</keyword>
<keyword evidence="8" id="KW-0966">Cell projection</keyword>
<protein>
    <recommendedName>
        <fullName evidence="13">Radial spoke protein 3</fullName>
    </recommendedName>
</protein>
<dbReference type="STRING" id="81824.A9URX4"/>
<evidence type="ECO:0000256" key="8">
    <source>
        <dbReference type="ARBA" id="ARBA00023273"/>
    </source>
</evidence>
<dbReference type="PANTHER" id="PTHR21648:SF0">
    <property type="entry name" value="RADIAL SPOKE HEAD PROTEIN 3 HOMOLOG"/>
    <property type="match status" value="1"/>
</dbReference>
<name>A9URX4_MONBE</name>
<dbReference type="FunCoup" id="A9URX4">
    <property type="interactions" value="36"/>
</dbReference>
<dbReference type="KEGG" id="mbr:MONBRDRAFT_31127"/>
<dbReference type="GeneID" id="5888616"/>
<dbReference type="eggNOG" id="ENOG502QQSZ">
    <property type="taxonomic scope" value="Eukaryota"/>
</dbReference>
<accession>A9URX4</accession>
<evidence type="ECO:0000256" key="9">
    <source>
        <dbReference type="SAM" id="Coils"/>
    </source>
</evidence>
<feature type="coiled-coil region" evidence="9">
    <location>
        <begin position="98"/>
        <end position="158"/>
    </location>
</feature>
<feature type="compositionally biased region" description="Low complexity" evidence="10">
    <location>
        <begin position="296"/>
        <end position="307"/>
    </location>
</feature>
<dbReference type="RefSeq" id="XP_001743288.1">
    <property type="nucleotide sequence ID" value="XM_001743236.1"/>
</dbReference>
<evidence type="ECO:0000256" key="5">
    <source>
        <dbReference type="ARBA" id="ARBA00022846"/>
    </source>
</evidence>
<gene>
    <name evidence="11" type="ORF">MONBRDRAFT_31127</name>
</gene>
<keyword evidence="3" id="KW-0963">Cytoplasm</keyword>
<dbReference type="InterPro" id="IPR009290">
    <property type="entry name" value="Radial_spoke_3"/>
</dbReference>
<feature type="compositionally biased region" description="Acidic residues" evidence="10">
    <location>
        <begin position="308"/>
        <end position="331"/>
    </location>
</feature>